<sequence>MLRYEQYTMAEKFRSLIKVLSNEVNKHQLFNDATARISSITGKAQEKLNNIQSAVTSKYDVLAKQINNDLTLIQNVNASQLTPSPLPKKVVIWWQWYQQLTGLDKVEIARQQVIFAQDKLFKCQDERRQLNREAIIINDKLKEIYSELIRIKRDDPKYVQLTIVENKSLQDQTRIVSQLNLLEKEEKDHFTLLATAIKEYHDSQTTSAQNYKYLSIIASAVLAIISLTGSIIYNNRRVANIQNVLSEAQQKNENVLRSNLLSLENSLNSIRKVIEKNDEPKVVLVNKELTELQTACVIFGACVAGIYILRSIIG</sequence>
<evidence type="ECO:0000313" key="2">
    <source>
        <dbReference type="EMBL" id="KAF3429712.1"/>
    </source>
</evidence>
<name>A0A833SJM4_9HYME</name>
<proteinExistence type="predicted"/>
<keyword evidence="1" id="KW-0472">Membrane</keyword>
<keyword evidence="1" id="KW-1133">Transmembrane helix</keyword>
<dbReference type="InterPro" id="IPR037660">
    <property type="entry name" value="CCDC51"/>
</dbReference>
<keyword evidence="3" id="KW-1185">Reference proteome</keyword>
<dbReference type="Proteomes" id="UP000655588">
    <property type="component" value="Unassembled WGS sequence"/>
</dbReference>
<organism evidence="2 3">
    <name type="scientific">Frieseomelitta varia</name>
    <dbReference type="NCBI Taxonomy" id="561572"/>
    <lineage>
        <taxon>Eukaryota</taxon>
        <taxon>Metazoa</taxon>
        <taxon>Ecdysozoa</taxon>
        <taxon>Arthropoda</taxon>
        <taxon>Hexapoda</taxon>
        <taxon>Insecta</taxon>
        <taxon>Pterygota</taxon>
        <taxon>Neoptera</taxon>
        <taxon>Endopterygota</taxon>
        <taxon>Hymenoptera</taxon>
        <taxon>Apocrita</taxon>
        <taxon>Aculeata</taxon>
        <taxon>Apoidea</taxon>
        <taxon>Anthophila</taxon>
        <taxon>Apidae</taxon>
        <taxon>Frieseomelitta</taxon>
    </lineage>
</organism>
<evidence type="ECO:0000256" key="1">
    <source>
        <dbReference type="SAM" id="Phobius"/>
    </source>
</evidence>
<dbReference type="PANTHER" id="PTHR28624:SF1">
    <property type="entry name" value="MITOCHONDRIAL POTASSIUM CHANNEL"/>
    <property type="match status" value="1"/>
</dbReference>
<feature type="transmembrane region" description="Helical" evidence="1">
    <location>
        <begin position="292"/>
        <end position="309"/>
    </location>
</feature>
<feature type="transmembrane region" description="Helical" evidence="1">
    <location>
        <begin position="213"/>
        <end position="233"/>
    </location>
</feature>
<keyword evidence="1" id="KW-0812">Transmembrane</keyword>
<reference evidence="2" key="1">
    <citation type="submission" date="2019-11" db="EMBL/GenBank/DDBJ databases">
        <title>The nuclear and mitochondrial genomes of Frieseomelitta varia - a highly eusocial stingless bee (Meliponini) with a permanently sterile worker caste.</title>
        <authorList>
            <person name="Freitas F.C.P."/>
            <person name="Lourenco A.P."/>
            <person name="Nunes F.M.F."/>
            <person name="Paschoal A.R."/>
            <person name="Abreu F.C.P."/>
            <person name="Barbin F.O."/>
            <person name="Bataglia L."/>
            <person name="Cardoso-Junior C.A.M."/>
            <person name="Cervoni M.S."/>
            <person name="Silva S.R."/>
            <person name="Dalarmi F."/>
            <person name="Del Lama M.A."/>
            <person name="Depintor T.S."/>
            <person name="Ferreira K.M."/>
            <person name="Goria P.S."/>
            <person name="Jaskot M.C."/>
            <person name="Lago D.C."/>
            <person name="Luna-Lucena D."/>
            <person name="Moda L.M."/>
            <person name="Nascimento L."/>
            <person name="Pedrino M."/>
            <person name="Rabico F.O."/>
            <person name="Sanches F.C."/>
            <person name="Santos D.E."/>
            <person name="Santos C.G."/>
            <person name="Vieira J."/>
            <person name="Lopes T.F."/>
            <person name="Barchuk A.R."/>
            <person name="Hartfelder K."/>
            <person name="Simoes Z.L.P."/>
            <person name="Bitondi M.M.G."/>
            <person name="Pinheiro D.G."/>
        </authorList>
    </citation>
    <scope>NUCLEOTIDE SEQUENCE</scope>
    <source>
        <strain evidence="2">USP_RPSP 00005682</strain>
        <tissue evidence="2">Whole individual</tissue>
    </source>
</reference>
<protein>
    <submittedName>
        <fullName evidence="2">Uncharacterized protein</fullName>
    </submittedName>
</protein>
<dbReference type="EMBL" id="WNWW01000147">
    <property type="protein sequence ID" value="KAF3429712.1"/>
    <property type="molecule type" value="Genomic_DNA"/>
</dbReference>
<dbReference type="AlphaFoldDB" id="A0A833SJM4"/>
<accession>A0A833SJM4</accession>
<evidence type="ECO:0000313" key="3">
    <source>
        <dbReference type="Proteomes" id="UP000655588"/>
    </source>
</evidence>
<comment type="caution">
    <text evidence="2">The sequence shown here is derived from an EMBL/GenBank/DDBJ whole genome shotgun (WGS) entry which is preliminary data.</text>
</comment>
<dbReference type="PANTHER" id="PTHR28624">
    <property type="entry name" value="COILED-COIL DOMAIN-CONTAINING PROTEIN 51"/>
    <property type="match status" value="1"/>
</dbReference>
<gene>
    <name evidence="2" type="ORF">E2986_05912</name>
</gene>